<keyword evidence="4" id="KW-1185">Reference proteome</keyword>
<keyword evidence="1" id="KW-0175">Coiled coil</keyword>
<sequence>MAATGTQTHTSPPEKAARTGVSWFLVSLLVLQIGLLGALYVHNMQLATSGAEKAVRVQMLEEKLEELSAQQRQASACPPCDSLHEKMEKGLRTVHDDFEKTADKLSSTVNNLQTKINQYGSKFDALMKKVQNNPLLKQFGGF</sequence>
<name>A0A2C6LCV6_9APIC</name>
<keyword evidence="2" id="KW-1133">Transmembrane helix</keyword>
<dbReference type="Proteomes" id="UP000221165">
    <property type="component" value="Unassembled WGS sequence"/>
</dbReference>
<proteinExistence type="predicted"/>
<accession>A0A2C6LCV6</accession>
<feature type="coiled-coil region" evidence="1">
    <location>
        <begin position="50"/>
        <end position="115"/>
    </location>
</feature>
<evidence type="ECO:0000313" key="3">
    <source>
        <dbReference type="EMBL" id="PHJ24832.1"/>
    </source>
</evidence>
<gene>
    <name evidence="3" type="ORF">CSUI_001316</name>
</gene>
<dbReference type="OrthoDB" id="329264at2759"/>
<dbReference type="AlphaFoldDB" id="A0A2C6LCV6"/>
<dbReference type="VEuPathDB" id="ToxoDB:CSUI_001316"/>
<comment type="caution">
    <text evidence="3">The sequence shown here is derived from an EMBL/GenBank/DDBJ whole genome shotgun (WGS) entry which is preliminary data.</text>
</comment>
<feature type="transmembrane region" description="Helical" evidence="2">
    <location>
        <begin position="20"/>
        <end position="41"/>
    </location>
</feature>
<dbReference type="EMBL" id="MIGC01000517">
    <property type="protein sequence ID" value="PHJ24832.1"/>
    <property type="molecule type" value="Genomic_DNA"/>
</dbReference>
<evidence type="ECO:0000256" key="1">
    <source>
        <dbReference type="SAM" id="Coils"/>
    </source>
</evidence>
<reference evidence="3 4" key="1">
    <citation type="journal article" date="2017" name="Int. J. Parasitol.">
        <title>The genome of the protozoan parasite Cystoisospora suis and a reverse vaccinology approach to identify vaccine candidates.</title>
        <authorList>
            <person name="Palmieri N."/>
            <person name="Shrestha A."/>
            <person name="Ruttkowski B."/>
            <person name="Beck T."/>
            <person name="Vogl C."/>
            <person name="Tomley F."/>
            <person name="Blake D.P."/>
            <person name="Joachim A."/>
        </authorList>
    </citation>
    <scope>NUCLEOTIDE SEQUENCE [LARGE SCALE GENOMIC DNA]</scope>
    <source>
        <strain evidence="3 4">Wien I</strain>
    </source>
</reference>
<protein>
    <submittedName>
        <fullName evidence="3">Transmembrane protein</fullName>
    </submittedName>
</protein>
<evidence type="ECO:0000256" key="2">
    <source>
        <dbReference type="SAM" id="Phobius"/>
    </source>
</evidence>
<evidence type="ECO:0000313" key="4">
    <source>
        <dbReference type="Proteomes" id="UP000221165"/>
    </source>
</evidence>
<keyword evidence="2" id="KW-0472">Membrane</keyword>
<dbReference type="GeneID" id="94424733"/>
<organism evidence="3 4">
    <name type="scientific">Cystoisospora suis</name>
    <dbReference type="NCBI Taxonomy" id="483139"/>
    <lineage>
        <taxon>Eukaryota</taxon>
        <taxon>Sar</taxon>
        <taxon>Alveolata</taxon>
        <taxon>Apicomplexa</taxon>
        <taxon>Conoidasida</taxon>
        <taxon>Coccidia</taxon>
        <taxon>Eucoccidiorida</taxon>
        <taxon>Eimeriorina</taxon>
        <taxon>Sarcocystidae</taxon>
        <taxon>Cystoisospora</taxon>
    </lineage>
</organism>
<dbReference type="RefSeq" id="XP_067926504.1">
    <property type="nucleotide sequence ID" value="XM_068061522.1"/>
</dbReference>
<keyword evidence="2 3" id="KW-0812">Transmembrane</keyword>